<dbReference type="AlphaFoldDB" id="A0A9Q8P550"/>
<keyword evidence="9" id="KW-1185">Reference proteome</keyword>
<keyword evidence="3 7" id="KW-0812">Transmembrane</keyword>
<evidence type="ECO:0000313" key="9">
    <source>
        <dbReference type="Proteomes" id="UP000756132"/>
    </source>
</evidence>
<dbReference type="PROSITE" id="PS01309">
    <property type="entry name" value="UPF0057"/>
    <property type="match status" value="1"/>
</dbReference>
<name>A0A9Q8P550_PASFU</name>
<evidence type="ECO:0000256" key="4">
    <source>
        <dbReference type="ARBA" id="ARBA00022989"/>
    </source>
</evidence>
<dbReference type="Proteomes" id="UP000756132">
    <property type="component" value="Chromosome 2"/>
</dbReference>
<accession>A0A9Q8P550</accession>
<evidence type="ECO:0000256" key="3">
    <source>
        <dbReference type="ARBA" id="ARBA00022692"/>
    </source>
</evidence>
<dbReference type="GO" id="GO:0016020">
    <property type="term" value="C:membrane"/>
    <property type="evidence" value="ECO:0007669"/>
    <property type="project" value="UniProtKB-SubCell"/>
</dbReference>
<evidence type="ECO:0000256" key="2">
    <source>
        <dbReference type="ARBA" id="ARBA00009530"/>
    </source>
</evidence>
<comment type="similarity">
    <text evidence="2">Belongs to the UPF0057 (PMP3) family.</text>
</comment>
<evidence type="ECO:0000256" key="1">
    <source>
        <dbReference type="ARBA" id="ARBA00004370"/>
    </source>
</evidence>
<evidence type="ECO:0000256" key="6">
    <source>
        <dbReference type="SAM" id="MobiDB-lite"/>
    </source>
</evidence>
<dbReference type="GeneID" id="71982692"/>
<dbReference type="KEGG" id="ffu:CLAFUR5_02814"/>
<gene>
    <name evidence="8" type="ORF">CLAFUR5_02814</name>
</gene>
<evidence type="ECO:0000256" key="5">
    <source>
        <dbReference type="ARBA" id="ARBA00023136"/>
    </source>
</evidence>
<evidence type="ECO:0000313" key="8">
    <source>
        <dbReference type="EMBL" id="UJO13397.1"/>
    </source>
</evidence>
<feature type="region of interest" description="Disordered" evidence="6">
    <location>
        <begin position="64"/>
        <end position="132"/>
    </location>
</feature>
<sequence length="132" mass="14801">MVLGGAILGVIAVFLPPLAVFIRDGCGVQLLINIGLCFLGWIPGIVHAWYVILEYPNMRQRHRIKKERRRSYSTGGVRTPVRGSYDSGVARPRSRSRSANVYAGSRQPYYRDEMYAAPARQGPNLPPPRAKY</sequence>
<feature type="transmembrane region" description="Helical" evidence="7">
    <location>
        <begin position="31"/>
        <end position="53"/>
    </location>
</feature>
<evidence type="ECO:0000256" key="7">
    <source>
        <dbReference type="SAM" id="Phobius"/>
    </source>
</evidence>
<dbReference type="OrthoDB" id="2802411at2759"/>
<dbReference type="EMBL" id="CP090164">
    <property type="protein sequence ID" value="UJO13397.1"/>
    <property type="molecule type" value="Genomic_DNA"/>
</dbReference>
<reference evidence="8" key="2">
    <citation type="journal article" date="2022" name="Microb. Genom.">
        <title>A chromosome-scale genome assembly of the tomato pathogen Cladosporium fulvum reveals a compartmentalized genome architecture and the presence of a dispensable chromosome.</title>
        <authorList>
            <person name="Zaccaron A.Z."/>
            <person name="Chen L.H."/>
            <person name="Samaras A."/>
            <person name="Stergiopoulos I."/>
        </authorList>
    </citation>
    <scope>NUCLEOTIDE SEQUENCE</scope>
    <source>
        <strain evidence="8">Race5_Kim</strain>
    </source>
</reference>
<protein>
    <submittedName>
        <fullName evidence="8">Plasma membrane proteolipid 3</fullName>
    </submittedName>
</protein>
<dbReference type="PANTHER" id="PTHR21659:SF57">
    <property type="entry name" value="PLASMA MEMBRANE PROTEOLIPID 31"/>
    <property type="match status" value="1"/>
</dbReference>
<proteinExistence type="inferred from homology"/>
<comment type="subcellular location">
    <subcellularLocation>
        <location evidence="1">Membrane</location>
    </subcellularLocation>
</comment>
<keyword evidence="4 7" id="KW-1133">Transmembrane helix</keyword>
<keyword evidence="5 7" id="KW-0472">Membrane</keyword>
<dbReference type="RefSeq" id="XP_047757763.1">
    <property type="nucleotide sequence ID" value="XM_047901962.1"/>
</dbReference>
<dbReference type="InterPro" id="IPR000612">
    <property type="entry name" value="PMP3"/>
</dbReference>
<dbReference type="PANTHER" id="PTHR21659">
    <property type="entry name" value="HYDROPHOBIC PROTEIN RCI2 LOW TEMPERATURE AND SALT RESPONSIVE PROTEIN LTI6 -RELATED"/>
    <property type="match status" value="1"/>
</dbReference>
<reference evidence="8" key="1">
    <citation type="submission" date="2021-12" db="EMBL/GenBank/DDBJ databases">
        <authorList>
            <person name="Zaccaron A."/>
            <person name="Stergiopoulos I."/>
        </authorList>
    </citation>
    <scope>NUCLEOTIDE SEQUENCE</scope>
    <source>
        <strain evidence="8">Race5_Kim</strain>
    </source>
</reference>
<dbReference type="Pfam" id="PF01679">
    <property type="entry name" value="Pmp3"/>
    <property type="match status" value="1"/>
</dbReference>
<organism evidence="8 9">
    <name type="scientific">Passalora fulva</name>
    <name type="common">Tomato leaf mold</name>
    <name type="synonym">Cladosporium fulvum</name>
    <dbReference type="NCBI Taxonomy" id="5499"/>
    <lineage>
        <taxon>Eukaryota</taxon>
        <taxon>Fungi</taxon>
        <taxon>Dikarya</taxon>
        <taxon>Ascomycota</taxon>
        <taxon>Pezizomycotina</taxon>
        <taxon>Dothideomycetes</taxon>
        <taxon>Dothideomycetidae</taxon>
        <taxon>Mycosphaerellales</taxon>
        <taxon>Mycosphaerellaceae</taxon>
        <taxon>Fulvia</taxon>
    </lineage>
</organism>